<dbReference type="InterPro" id="IPR012338">
    <property type="entry name" value="Beta-lactam/transpept-like"/>
</dbReference>
<comment type="caution">
    <text evidence="4">The sequence shown here is derived from an EMBL/GenBank/DDBJ whole genome shotgun (WGS) entry which is preliminary data.</text>
</comment>
<keyword evidence="5" id="KW-1185">Reference proteome</keyword>
<evidence type="ECO:0000313" key="4">
    <source>
        <dbReference type="EMBL" id="RAL21286.1"/>
    </source>
</evidence>
<protein>
    <recommendedName>
        <fullName evidence="3">Beta-lactamase-related domain-containing protein</fullName>
    </recommendedName>
</protein>
<comment type="similarity">
    <text evidence="1">Belongs to the beta-lactamase family.</text>
</comment>
<feature type="transmembrane region" description="Helical" evidence="2">
    <location>
        <begin position="471"/>
        <end position="490"/>
    </location>
</feature>
<dbReference type="InterPro" id="IPR001466">
    <property type="entry name" value="Beta-lactam-related"/>
</dbReference>
<dbReference type="Proteomes" id="UP000249169">
    <property type="component" value="Unassembled WGS sequence"/>
</dbReference>
<evidence type="ECO:0000313" key="5">
    <source>
        <dbReference type="Proteomes" id="UP000249169"/>
    </source>
</evidence>
<feature type="transmembrane region" description="Helical" evidence="2">
    <location>
        <begin position="502"/>
        <end position="521"/>
    </location>
</feature>
<evidence type="ECO:0000256" key="1">
    <source>
        <dbReference type="ARBA" id="ARBA00038473"/>
    </source>
</evidence>
<dbReference type="Pfam" id="PF00144">
    <property type="entry name" value="Beta-lactamase"/>
    <property type="match status" value="1"/>
</dbReference>
<accession>A0A328C5K7</accession>
<organism evidence="4 5">
    <name type="scientific">Lujinxingia litoralis</name>
    <dbReference type="NCBI Taxonomy" id="2211119"/>
    <lineage>
        <taxon>Bacteria</taxon>
        <taxon>Deltaproteobacteria</taxon>
        <taxon>Bradymonadales</taxon>
        <taxon>Lujinxingiaceae</taxon>
        <taxon>Lujinxingia</taxon>
    </lineage>
</organism>
<evidence type="ECO:0000256" key="2">
    <source>
        <dbReference type="SAM" id="Phobius"/>
    </source>
</evidence>
<dbReference type="PANTHER" id="PTHR22935:SF95">
    <property type="entry name" value="BETA-LACTAMASE-LIKE 1-RELATED"/>
    <property type="match status" value="1"/>
</dbReference>
<dbReference type="Gene3D" id="3.40.710.10">
    <property type="entry name" value="DD-peptidase/beta-lactamase superfamily"/>
    <property type="match status" value="1"/>
</dbReference>
<proteinExistence type="inferred from homology"/>
<feature type="transmembrane region" description="Helical" evidence="2">
    <location>
        <begin position="386"/>
        <end position="405"/>
    </location>
</feature>
<sequence>MVEHVCPKHRRSRMWQRPTGWLGLLVLVGLSLGPGGPLQAQPTSDATEEQLEATLQAYVDQGHARGVAVWRRDAEGREVRASVGLEQPVAQARWDAGSITKVFTAVLLADLELQGKVQLDAPIAAWLPEGCEPAADVATITFEELATHRSGLPRLAPSGPGMRRPLLRRSDPYAGATPEEIFEALCTLPRGQLATRGEVAYSNFAVALLGQVLARASGSGLSYQELITARVLQPLGLTQSSFAPEGPHQEPGYRANLTRAGAWQMDAYDPAGGLRLTLGDLARFATAGLQADFPPLARTLEPRHSKDGEPLVALGWFLREIARPDGQGNERIWWHNGGTGGYYSFVAFAPESGRAIAFLSNSHQTNDFPLRLLENPAAPPEKPESALFFVIIGLVLPWLAPEAFWRLRRRLTRPPSPAGAREAPRPRGLKALFPTRPAGRLDALTTALEATFYLTLTYQLGAWQVLTLGPWLLALALTLALGVWTVPALAKAPWFGRPGLRGRVMTLVGLGVGVVLVVWVVG</sequence>
<evidence type="ECO:0000259" key="3">
    <source>
        <dbReference type="Pfam" id="PF00144"/>
    </source>
</evidence>
<name>A0A328C5K7_9DELT</name>
<dbReference type="PANTHER" id="PTHR22935">
    <property type="entry name" value="PENICILLIN-BINDING PROTEIN"/>
    <property type="match status" value="1"/>
</dbReference>
<dbReference type="InterPro" id="IPR051478">
    <property type="entry name" value="Beta-lactamase-like_AB/R"/>
</dbReference>
<dbReference type="AlphaFoldDB" id="A0A328C5K7"/>
<keyword evidence="2" id="KW-0812">Transmembrane</keyword>
<keyword evidence="2" id="KW-1133">Transmembrane helix</keyword>
<dbReference type="SUPFAM" id="SSF56601">
    <property type="entry name" value="beta-lactamase/transpeptidase-like"/>
    <property type="match status" value="1"/>
</dbReference>
<dbReference type="EMBL" id="QHKO01000006">
    <property type="protein sequence ID" value="RAL21286.1"/>
    <property type="molecule type" value="Genomic_DNA"/>
</dbReference>
<reference evidence="4 5" key="1">
    <citation type="submission" date="2018-05" db="EMBL/GenBank/DDBJ databases">
        <title>Lujinxingia marina gen. nov. sp. nov., a new facultative anaerobic member of the class Deltaproteobacteria, and proposal of Lujinxingaceae fam. nov.</title>
        <authorList>
            <person name="Li C.-M."/>
        </authorList>
    </citation>
    <scope>NUCLEOTIDE SEQUENCE [LARGE SCALE GENOMIC DNA]</scope>
    <source>
        <strain evidence="4 5">B210</strain>
    </source>
</reference>
<keyword evidence="2" id="KW-0472">Membrane</keyword>
<gene>
    <name evidence="4" type="ORF">DL240_14275</name>
</gene>
<feature type="domain" description="Beta-lactamase-related" evidence="3">
    <location>
        <begin position="52"/>
        <end position="368"/>
    </location>
</feature>